<organism evidence="1 2">
    <name type="scientific">Lysinibacillus macroides</name>
    <dbReference type="NCBI Taxonomy" id="33935"/>
    <lineage>
        <taxon>Bacteria</taxon>
        <taxon>Bacillati</taxon>
        <taxon>Bacillota</taxon>
        <taxon>Bacilli</taxon>
        <taxon>Bacillales</taxon>
        <taxon>Bacillaceae</taxon>
        <taxon>Lysinibacillus</taxon>
    </lineage>
</organism>
<proteinExistence type="predicted"/>
<comment type="caution">
    <text evidence="1">The sequence shown here is derived from an EMBL/GenBank/DDBJ whole genome shotgun (WGS) entry which is preliminary data.</text>
</comment>
<accession>A0A0M9DJ02</accession>
<dbReference type="OrthoDB" id="8441064at2"/>
<dbReference type="RefSeq" id="WP_053995440.1">
    <property type="nucleotide sequence ID" value="NZ_CP065643.1"/>
</dbReference>
<evidence type="ECO:0000313" key="2">
    <source>
        <dbReference type="Proteomes" id="UP000037977"/>
    </source>
</evidence>
<keyword evidence="2" id="KW-1185">Reference proteome</keyword>
<dbReference type="PATRIC" id="fig|33935.3.peg.3496"/>
<protein>
    <submittedName>
        <fullName evidence="1">Uncharacterized protein</fullName>
    </submittedName>
</protein>
<reference evidence="1 2" key="1">
    <citation type="submission" date="2015-07" db="EMBL/GenBank/DDBJ databases">
        <title>Genome sequencing project for genomic taxonomy and phylogenomics of Bacillus-like bacteria.</title>
        <authorList>
            <person name="Liu B."/>
            <person name="Wang J."/>
            <person name="Zhu Y."/>
            <person name="Liu G."/>
            <person name="Chen Q."/>
            <person name="Chen Z."/>
            <person name="Che J."/>
            <person name="Ge C."/>
            <person name="Shi H."/>
            <person name="Pan Z."/>
            <person name="Liu X."/>
        </authorList>
    </citation>
    <scope>NUCLEOTIDE SEQUENCE [LARGE SCALE GENOMIC DNA]</scope>
    <source>
        <strain evidence="1 2">DSM 54</strain>
    </source>
</reference>
<evidence type="ECO:0000313" key="1">
    <source>
        <dbReference type="EMBL" id="KOY81869.1"/>
    </source>
</evidence>
<dbReference type="AlphaFoldDB" id="A0A0M9DJ02"/>
<dbReference type="Proteomes" id="UP000037977">
    <property type="component" value="Unassembled WGS sequence"/>
</dbReference>
<gene>
    <name evidence="1" type="ORF">ADM90_13240</name>
</gene>
<sequence length="212" mass="24362">MNKRNLLELRDSIRRRGFWVDLVDGELILDSWYSKSNFNELVRLLTRLPLSIEIGEKGIRVTSDSLPSGLLNQIETASREDVEYSKSGNLIPPLWNDNEGNDLSILELDYGIAIMVFSLNKVGFQTSMSCDGHGRKEANMWFNHQEYMKEMSNLLFLASKENSFAYDWEIRKENVGFALTTRKRLANEAWDVGKIQDDVLSLSSFILKEKSV</sequence>
<dbReference type="STRING" id="33935.ADM90_13240"/>
<dbReference type="EMBL" id="LGCI01000008">
    <property type="protein sequence ID" value="KOY81869.1"/>
    <property type="molecule type" value="Genomic_DNA"/>
</dbReference>
<name>A0A0M9DJ02_9BACI</name>